<proteinExistence type="predicted"/>
<name>A0AA42BQM2_9BACI</name>
<dbReference type="EMBL" id="JANCLT010000009">
    <property type="protein sequence ID" value="MCP8970032.1"/>
    <property type="molecule type" value="Genomic_DNA"/>
</dbReference>
<evidence type="ECO:0000313" key="1">
    <source>
        <dbReference type="EMBL" id="MCP8970032.1"/>
    </source>
</evidence>
<dbReference type="AlphaFoldDB" id="A0AA42BQM2"/>
<dbReference type="RefSeq" id="WP_254759952.1">
    <property type="nucleotide sequence ID" value="NZ_JANCLT010000009.1"/>
</dbReference>
<dbReference type="InterPro" id="IPR029060">
    <property type="entry name" value="PIN-like_dom_sf"/>
</dbReference>
<dbReference type="Gene3D" id="3.40.50.1010">
    <property type="entry name" value="5'-nuclease"/>
    <property type="match status" value="1"/>
</dbReference>
<comment type="caution">
    <text evidence="1">The sequence shown here is derived from an EMBL/GenBank/DDBJ whole genome shotgun (WGS) entry which is preliminary data.</text>
</comment>
<keyword evidence="2" id="KW-1185">Reference proteome</keyword>
<dbReference type="SUPFAM" id="SSF88723">
    <property type="entry name" value="PIN domain-like"/>
    <property type="match status" value="2"/>
</dbReference>
<gene>
    <name evidence="1" type="ORF">NK662_16030</name>
</gene>
<reference evidence="1" key="1">
    <citation type="submission" date="2022-07" db="EMBL/GenBank/DDBJ databases">
        <authorList>
            <person name="Li W.-J."/>
            <person name="Deng Q.-Q."/>
        </authorList>
    </citation>
    <scope>NUCLEOTIDE SEQUENCE</scope>
    <source>
        <strain evidence="1">SYSU M60031</strain>
    </source>
</reference>
<sequence>MTSMKGLDAVSNIKQASVYVDACFILAFLDEADRRSVKVAALLDSWKHREIRLGISSHTFTEVIGVLMANTIMRALQIYREKQSDIASDGLAALTEEEKRDIVSIDAARCIHEIVHTLLRSPKKHYSHERAMVRDILKVGKTKPARRELLGECYTRSVQVFQGFIYSLREHFGIQVEILSSNEKTLHTASQYMTLYQLESYDAVHLALARNQYDFFITLDKDFIQDYKKKDRNLQTKVVFMS</sequence>
<organism evidence="1 2">
    <name type="scientific">Ectobacillus ponti</name>
    <dbReference type="NCBI Taxonomy" id="2961894"/>
    <lineage>
        <taxon>Bacteria</taxon>
        <taxon>Bacillati</taxon>
        <taxon>Bacillota</taxon>
        <taxon>Bacilli</taxon>
        <taxon>Bacillales</taxon>
        <taxon>Bacillaceae</taxon>
        <taxon>Ectobacillus</taxon>
    </lineage>
</organism>
<protein>
    <submittedName>
        <fullName evidence="1">PIN domain-containing protein</fullName>
    </submittedName>
</protein>
<evidence type="ECO:0000313" key="2">
    <source>
        <dbReference type="Proteomes" id="UP001156102"/>
    </source>
</evidence>
<accession>A0AA42BQM2</accession>
<dbReference type="Proteomes" id="UP001156102">
    <property type="component" value="Unassembled WGS sequence"/>
</dbReference>